<keyword evidence="3" id="KW-1185">Reference proteome</keyword>
<feature type="chain" id="PRO_5047353979" evidence="1">
    <location>
        <begin position="19"/>
        <end position="50"/>
    </location>
</feature>
<proteinExistence type="predicted"/>
<name>A0A8C0VCP2_CYACU</name>
<dbReference type="Proteomes" id="UP000694410">
    <property type="component" value="Unplaced"/>
</dbReference>
<evidence type="ECO:0000313" key="3">
    <source>
        <dbReference type="Proteomes" id="UP000694410"/>
    </source>
</evidence>
<sequence length="50" mass="5776">MFVTLILFFISDFDSGISLHSNWGLELVNRPRDTKGIIFHVTLESPIFHN</sequence>
<accession>A0A8C0VCP2</accession>
<reference evidence="2" key="1">
    <citation type="submission" date="2025-08" db="UniProtKB">
        <authorList>
            <consortium name="Ensembl"/>
        </authorList>
    </citation>
    <scope>IDENTIFICATION</scope>
</reference>
<evidence type="ECO:0000313" key="2">
    <source>
        <dbReference type="Ensembl" id="ENSCCEP00000021193.1"/>
    </source>
</evidence>
<gene>
    <name evidence="2" type="primary">CNEP1R1</name>
</gene>
<evidence type="ECO:0000256" key="1">
    <source>
        <dbReference type="SAM" id="SignalP"/>
    </source>
</evidence>
<dbReference type="AlphaFoldDB" id="A0A8C0VCP2"/>
<dbReference type="Ensembl" id="ENSCCET00000032187.1">
    <property type="protein sequence ID" value="ENSCCEP00000021193.1"/>
    <property type="gene ID" value="ENSCCEG00000019225.1"/>
</dbReference>
<reference evidence="2" key="2">
    <citation type="submission" date="2025-09" db="UniProtKB">
        <authorList>
            <consortium name="Ensembl"/>
        </authorList>
    </citation>
    <scope>IDENTIFICATION</scope>
</reference>
<organism evidence="2 3">
    <name type="scientific">Cyanistes caeruleus</name>
    <name type="common">Eurasian blue tit</name>
    <name type="synonym">Parus caeruleus</name>
    <dbReference type="NCBI Taxonomy" id="156563"/>
    <lineage>
        <taxon>Eukaryota</taxon>
        <taxon>Metazoa</taxon>
        <taxon>Chordata</taxon>
        <taxon>Craniata</taxon>
        <taxon>Vertebrata</taxon>
        <taxon>Euteleostomi</taxon>
        <taxon>Archelosauria</taxon>
        <taxon>Archosauria</taxon>
        <taxon>Dinosauria</taxon>
        <taxon>Saurischia</taxon>
        <taxon>Theropoda</taxon>
        <taxon>Coelurosauria</taxon>
        <taxon>Aves</taxon>
        <taxon>Neognathae</taxon>
        <taxon>Neoaves</taxon>
        <taxon>Telluraves</taxon>
        <taxon>Australaves</taxon>
        <taxon>Passeriformes</taxon>
        <taxon>Paridae</taxon>
        <taxon>Cyanistes</taxon>
    </lineage>
</organism>
<feature type="signal peptide" evidence="1">
    <location>
        <begin position="1"/>
        <end position="18"/>
    </location>
</feature>
<keyword evidence="1" id="KW-0732">Signal</keyword>
<protein>
    <submittedName>
        <fullName evidence="2">CTD nuclear envelope phosphatase 1 regulatory subunit 1</fullName>
    </submittedName>
</protein>